<reference evidence="4" key="2">
    <citation type="submission" date="2021-04" db="EMBL/GenBank/DDBJ databases">
        <authorList>
            <person name="Wen M.-L."/>
            <person name="Han X.-L."/>
            <person name="Xiong J."/>
        </authorList>
    </citation>
    <scope>NUCLEOTIDE SEQUENCE</scope>
    <source>
        <strain evidence="4">AGR0001</strain>
    </source>
</reference>
<dbReference type="EMBL" id="CP072931">
    <property type="protein sequence ID" value="QTZ96532.1"/>
    <property type="molecule type" value="Genomic_DNA"/>
</dbReference>
<dbReference type="InterPro" id="IPR009057">
    <property type="entry name" value="Homeodomain-like_sf"/>
</dbReference>
<evidence type="ECO:0000259" key="3">
    <source>
        <dbReference type="PROSITE" id="PS01124"/>
    </source>
</evidence>
<name>A0A8B1PL22_9ACTN</name>
<dbReference type="InterPro" id="IPR018060">
    <property type="entry name" value="HTH_AraC"/>
</dbReference>
<sequence>MPCSWPFGHPGTSLCVFRAVCRQRKPIVDVSRPVLCSACGADPDDVATSAGTAAGIDLCLHLSRADHGTAHAAHIARHMVMPPHREGGQLQYAASTRPDALPNSVAAVLEWTVENLHEPLTVDDLAARAAVSPRTLARRFTQQLGTSRRRSVGECAGRSW</sequence>
<evidence type="ECO:0000313" key="5">
    <source>
        <dbReference type="Proteomes" id="UP000009036"/>
    </source>
</evidence>
<keyword evidence="1" id="KW-0805">Transcription regulation</keyword>
<evidence type="ECO:0000256" key="2">
    <source>
        <dbReference type="ARBA" id="ARBA00023163"/>
    </source>
</evidence>
<gene>
    <name evidence="4" type="ORF">SU9_033445</name>
</gene>
<organism evidence="4 5">
    <name type="scientific">Streptomyces auratus AGR0001</name>
    <dbReference type="NCBI Taxonomy" id="1160718"/>
    <lineage>
        <taxon>Bacteria</taxon>
        <taxon>Bacillati</taxon>
        <taxon>Actinomycetota</taxon>
        <taxon>Actinomycetes</taxon>
        <taxon>Kitasatosporales</taxon>
        <taxon>Streptomycetaceae</taxon>
        <taxon>Streptomyces</taxon>
    </lineage>
</organism>
<evidence type="ECO:0000256" key="1">
    <source>
        <dbReference type="ARBA" id="ARBA00023015"/>
    </source>
</evidence>
<keyword evidence="2" id="KW-0804">Transcription</keyword>
<dbReference type="PROSITE" id="PS01124">
    <property type="entry name" value="HTH_ARAC_FAMILY_2"/>
    <property type="match status" value="1"/>
</dbReference>
<dbReference type="OrthoDB" id="3660033at2"/>
<proteinExistence type="predicted"/>
<dbReference type="GO" id="GO:0003700">
    <property type="term" value="F:DNA-binding transcription factor activity"/>
    <property type="evidence" value="ECO:0007669"/>
    <property type="project" value="InterPro"/>
</dbReference>
<dbReference type="AlphaFoldDB" id="A0A8B1PL22"/>
<feature type="domain" description="HTH araC/xylS-type" evidence="3">
    <location>
        <begin position="106"/>
        <end position="147"/>
    </location>
</feature>
<dbReference type="InterPro" id="IPR029062">
    <property type="entry name" value="Class_I_gatase-like"/>
</dbReference>
<keyword evidence="5" id="KW-1185">Reference proteome</keyword>
<reference evidence="4" key="1">
    <citation type="journal article" date="2012" name="J. Bacteriol.">
        <title>Genome Sequence of Streptomyces auratus Strain AGR0001, a Phoslactomycin-Producing Actinomycete.</title>
        <authorList>
            <person name="Han X."/>
            <person name="Li M."/>
            <person name="Ding Z."/>
            <person name="Zhao J."/>
            <person name="Ji K."/>
            <person name="Wen M."/>
            <person name="Lu T."/>
        </authorList>
    </citation>
    <scope>NUCLEOTIDE SEQUENCE</scope>
    <source>
        <strain evidence="4">AGR0001</strain>
    </source>
</reference>
<protein>
    <submittedName>
        <fullName evidence="4">AraC family transcriptional regulator</fullName>
    </submittedName>
</protein>
<dbReference type="Gene3D" id="1.10.10.60">
    <property type="entry name" value="Homeodomain-like"/>
    <property type="match status" value="1"/>
</dbReference>
<dbReference type="Gene3D" id="3.40.50.880">
    <property type="match status" value="1"/>
</dbReference>
<accession>A0A8B1PL22</accession>
<dbReference type="KEGG" id="sauh:SU9_033445"/>
<evidence type="ECO:0000313" key="4">
    <source>
        <dbReference type="EMBL" id="QTZ96532.1"/>
    </source>
</evidence>
<dbReference type="SUPFAM" id="SSF52317">
    <property type="entry name" value="Class I glutamine amidotransferase-like"/>
    <property type="match status" value="1"/>
</dbReference>
<dbReference type="Proteomes" id="UP000009036">
    <property type="component" value="Chromosome"/>
</dbReference>
<dbReference type="SUPFAM" id="SSF46689">
    <property type="entry name" value="Homeodomain-like"/>
    <property type="match status" value="1"/>
</dbReference>
<dbReference type="GO" id="GO:0043565">
    <property type="term" value="F:sequence-specific DNA binding"/>
    <property type="evidence" value="ECO:0007669"/>
    <property type="project" value="InterPro"/>
</dbReference>